<organism evidence="3 4">
    <name type="scientific">Colocasia esculenta</name>
    <name type="common">Wild taro</name>
    <name type="synonym">Arum esculentum</name>
    <dbReference type="NCBI Taxonomy" id="4460"/>
    <lineage>
        <taxon>Eukaryota</taxon>
        <taxon>Viridiplantae</taxon>
        <taxon>Streptophyta</taxon>
        <taxon>Embryophyta</taxon>
        <taxon>Tracheophyta</taxon>
        <taxon>Spermatophyta</taxon>
        <taxon>Magnoliopsida</taxon>
        <taxon>Liliopsida</taxon>
        <taxon>Araceae</taxon>
        <taxon>Aroideae</taxon>
        <taxon>Colocasieae</taxon>
        <taxon>Colocasia</taxon>
    </lineage>
</organism>
<feature type="compositionally biased region" description="Polar residues" evidence="2">
    <location>
        <begin position="194"/>
        <end position="205"/>
    </location>
</feature>
<evidence type="ECO:0000313" key="4">
    <source>
        <dbReference type="Proteomes" id="UP000652761"/>
    </source>
</evidence>
<dbReference type="PANTHER" id="PTHR33144">
    <property type="entry name" value="OS10G0409366 PROTEIN-RELATED"/>
    <property type="match status" value="1"/>
</dbReference>
<dbReference type="Pfam" id="PF03004">
    <property type="entry name" value="Transposase_24"/>
    <property type="match status" value="1"/>
</dbReference>
<feature type="region of interest" description="Disordered" evidence="2">
    <location>
        <begin position="20"/>
        <end position="146"/>
    </location>
</feature>
<dbReference type="EMBL" id="NMUH01000880">
    <property type="protein sequence ID" value="MQL86188.1"/>
    <property type="molecule type" value="Genomic_DNA"/>
</dbReference>
<keyword evidence="4" id="KW-1185">Reference proteome</keyword>
<protein>
    <recommendedName>
        <fullName evidence="5">Transposase</fullName>
    </recommendedName>
</protein>
<dbReference type="PANTHER" id="PTHR33144:SF55">
    <property type="entry name" value="CHROMATIN REMODELER BROMODOMAIN FAMILY"/>
    <property type="match status" value="1"/>
</dbReference>
<feature type="region of interest" description="Disordered" evidence="2">
    <location>
        <begin position="171"/>
        <end position="230"/>
    </location>
</feature>
<comment type="caution">
    <text evidence="3">The sequence shown here is derived from an EMBL/GenBank/DDBJ whole genome shotgun (WGS) entry which is preliminary data.</text>
</comment>
<feature type="compositionally biased region" description="Basic and acidic residues" evidence="2">
    <location>
        <begin position="42"/>
        <end position="53"/>
    </location>
</feature>
<evidence type="ECO:0000256" key="2">
    <source>
        <dbReference type="SAM" id="MobiDB-lite"/>
    </source>
</evidence>
<dbReference type="AlphaFoldDB" id="A0A843URS5"/>
<feature type="compositionally biased region" description="Polar residues" evidence="2">
    <location>
        <begin position="20"/>
        <end position="37"/>
    </location>
</feature>
<proteinExistence type="predicted"/>
<evidence type="ECO:0000256" key="1">
    <source>
        <dbReference type="SAM" id="Coils"/>
    </source>
</evidence>
<feature type="compositionally biased region" description="Polar residues" evidence="2">
    <location>
        <begin position="96"/>
        <end position="143"/>
    </location>
</feature>
<evidence type="ECO:0000313" key="3">
    <source>
        <dbReference type="EMBL" id="MQL86188.1"/>
    </source>
</evidence>
<sequence>MKGRGKMPLVMYGVQNMLASLSRTRPPTKSQMRTRASTRCLELLKREDEKRQPQAEPQSPVAAHSTTETHPPMQQSIESQHMNSSGASQKRMRTRASMQNSTLVRKGQQPLQPQSIWLQSSVPNQSTHQPQFPQSQSLDSSGSLKCREEPVTHMECFEPLAWEDEQLKPLTKDQEPSHPPNQSQPHCVEPQPPTTMIHSAPQARSPQEKTPEMEQDNYDPNKKRKRTRGPTRCLGFLTREDEQPLCVSANEFGQPIGPNARKLTSFLGTIVRDPKIAPLMWHDWRAMPQRFKDMMWENVQEKFQVGDSLKDWVMMSLATKWRNFKAYLKKKYYDGNAGKDCLVIDDKRVDPAHWQELVHFWDSEKGKLRSSTNKANRSKLYGVHTAGSKSFAMLREELRIKRPDFQNPSQTEVYMVTHTRKDGQPIDEASAVVMAKLSEQVSEQEISECNTPADEILTQLLGENRHGHARTFGLGPSPSDVHGPKPTRTQALQMVSKIKNTTEEKLTKMREQMEAMKAEQEGMKAEQQEMKQKYEDRLTELQTQLQAMMLVVQGSNPNFQVPEQFSSQQLLVSPVSSHLLQPPKVTKKGLVPMGRLSIELIIKNILDFLFFPLELCSAVIMRLALS</sequence>
<gene>
    <name evidence="3" type="ORF">Taro_018719</name>
</gene>
<dbReference type="Proteomes" id="UP000652761">
    <property type="component" value="Unassembled WGS sequence"/>
</dbReference>
<keyword evidence="1" id="KW-0175">Coiled coil</keyword>
<evidence type="ECO:0008006" key="5">
    <source>
        <dbReference type="Google" id="ProtNLM"/>
    </source>
</evidence>
<dbReference type="OrthoDB" id="617512at2759"/>
<reference evidence="3" key="1">
    <citation type="submission" date="2017-07" db="EMBL/GenBank/DDBJ databases">
        <title>Taro Niue Genome Assembly and Annotation.</title>
        <authorList>
            <person name="Atibalentja N."/>
            <person name="Keating K."/>
            <person name="Fields C.J."/>
        </authorList>
    </citation>
    <scope>NUCLEOTIDE SEQUENCE</scope>
    <source>
        <strain evidence="3">Niue_2</strain>
        <tissue evidence="3">Leaf</tissue>
    </source>
</reference>
<feature type="compositionally biased region" description="Polar residues" evidence="2">
    <location>
        <begin position="64"/>
        <end position="88"/>
    </location>
</feature>
<accession>A0A843URS5</accession>
<feature type="coiled-coil region" evidence="1">
    <location>
        <begin position="499"/>
        <end position="551"/>
    </location>
</feature>
<dbReference type="InterPro" id="IPR004252">
    <property type="entry name" value="Probable_transposase_24"/>
</dbReference>
<name>A0A843URS5_COLES</name>